<organism evidence="1">
    <name type="scientific">bioreactor metagenome</name>
    <dbReference type="NCBI Taxonomy" id="1076179"/>
    <lineage>
        <taxon>unclassified sequences</taxon>
        <taxon>metagenomes</taxon>
        <taxon>ecological metagenomes</taxon>
    </lineage>
</organism>
<proteinExistence type="predicted"/>
<dbReference type="EC" id="3.1.3.89" evidence="1"/>
<dbReference type="Pfam" id="PF12917">
    <property type="entry name" value="YfbR-like"/>
    <property type="match status" value="1"/>
</dbReference>
<dbReference type="Gene3D" id="1.10.3210.10">
    <property type="entry name" value="Hypothetical protein af1432"/>
    <property type="match status" value="1"/>
</dbReference>
<reference evidence="1" key="1">
    <citation type="submission" date="2019-08" db="EMBL/GenBank/DDBJ databases">
        <authorList>
            <person name="Kucharzyk K."/>
            <person name="Murdoch R.W."/>
            <person name="Higgins S."/>
            <person name="Loffler F."/>
        </authorList>
    </citation>
    <scope>NUCLEOTIDE SEQUENCE</scope>
</reference>
<accession>A0A645IK08</accession>
<sequence length="102" mass="11642">MREAYLQVESAALSRFADLIPEKLRESYMSLFDLSDDEKTIIKAADKLCAYIKCIEETKSGNTEFSAAKESLHKTLDTIQSDEVKYFINNFLSGFYLPLDTL</sequence>
<comment type="caution">
    <text evidence="1">The sequence shown here is derived from an EMBL/GenBank/DDBJ whole genome shotgun (WGS) entry which is preliminary data.</text>
</comment>
<name>A0A645IK08_9ZZZZ</name>
<evidence type="ECO:0000313" key="1">
    <source>
        <dbReference type="EMBL" id="MPN47653.1"/>
    </source>
</evidence>
<keyword evidence="1" id="KW-0378">Hydrolase</keyword>
<gene>
    <name evidence="1" type="primary">yfbR_10</name>
    <name evidence="1" type="ORF">SDC9_195257</name>
</gene>
<protein>
    <submittedName>
        <fullName evidence="1">5'-deoxynucleotidase YfbR</fullName>
        <ecNumber evidence="1">3.1.3.89</ecNumber>
    </submittedName>
</protein>
<dbReference type="AlphaFoldDB" id="A0A645IK08"/>
<dbReference type="EMBL" id="VSSQ01109312">
    <property type="protein sequence ID" value="MPN47653.1"/>
    <property type="molecule type" value="Genomic_DNA"/>
</dbReference>
<dbReference type="SUPFAM" id="SSF109604">
    <property type="entry name" value="HD-domain/PDEase-like"/>
    <property type="match status" value="1"/>
</dbReference>
<dbReference type="GO" id="GO:0002953">
    <property type="term" value="F:5'-deoxynucleotidase activity"/>
    <property type="evidence" value="ECO:0007669"/>
    <property type="project" value="UniProtKB-EC"/>
</dbReference>